<feature type="transmembrane region" description="Helical" evidence="1">
    <location>
        <begin position="99"/>
        <end position="128"/>
    </location>
</feature>
<keyword evidence="1" id="KW-1133">Transmembrane helix</keyword>
<dbReference type="RefSeq" id="WP_125646801.1">
    <property type="nucleotide sequence ID" value="NZ_JBHTOH010000014.1"/>
</dbReference>
<keyword evidence="1" id="KW-0472">Membrane</keyword>
<reference evidence="3" key="1">
    <citation type="journal article" date="2019" name="Int. J. Syst. Evol. Microbiol.">
        <title>The Global Catalogue of Microorganisms (GCM) 10K type strain sequencing project: providing services to taxonomists for standard genome sequencing and annotation.</title>
        <authorList>
            <consortium name="The Broad Institute Genomics Platform"/>
            <consortium name="The Broad Institute Genome Sequencing Center for Infectious Disease"/>
            <person name="Wu L."/>
            <person name="Ma J."/>
        </authorList>
    </citation>
    <scope>NUCLEOTIDE SEQUENCE [LARGE SCALE GENOMIC DNA]</scope>
    <source>
        <strain evidence="3">CCM 8937</strain>
    </source>
</reference>
<keyword evidence="1" id="KW-0812">Transmembrane</keyword>
<evidence type="ECO:0000313" key="3">
    <source>
        <dbReference type="Proteomes" id="UP001597191"/>
    </source>
</evidence>
<feature type="transmembrane region" description="Helical" evidence="1">
    <location>
        <begin position="57"/>
        <end position="79"/>
    </location>
</feature>
<comment type="caution">
    <text evidence="2">The sequence shown here is derived from an EMBL/GenBank/DDBJ whole genome shotgun (WGS) entry which is preliminary data.</text>
</comment>
<evidence type="ECO:0000313" key="2">
    <source>
        <dbReference type="EMBL" id="MFD1410293.1"/>
    </source>
</evidence>
<sequence>MKTQLNRKFERVLIRVLGGWQIADGLITILIYGTYLKLNGSTHGLKLDPRVSQAISALFGSLYTFSVMFGVLLIGLGIFNLYLAKTWFKDSYVSYKWPIYLLILGILAYFCMDIISVALAIVAGVVALSKNKALKNKKDGAKKCQNWNIHNHNLDEKIGSL</sequence>
<proteinExistence type="predicted"/>
<dbReference type="EMBL" id="JBHTOH010000014">
    <property type="protein sequence ID" value="MFD1410293.1"/>
    <property type="molecule type" value="Genomic_DNA"/>
</dbReference>
<feature type="transmembrane region" description="Helical" evidence="1">
    <location>
        <begin position="12"/>
        <end position="36"/>
    </location>
</feature>
<accession>A0ABW4BK87</accession>
<keyword evidence="3" id="KW-1185">Reference proteome</keyword>
<gene>
    <name evidence="2" type="ORF">ACFQ4R_01470</name>
</gene>
<protein>
    <submittedName>
        <fullName evidence="2">Uncharacterized protein</fullName>
    </submittedName>
</protein>
<dbReference type="Proteomes" id="UP001597191">
    <property type="component" value="Unassembled WGS sequence"/>
</dbReference>
<name>A0ABW4BK87_9LACO</name>
<organism evidence="2 3">
    <name type="scientific">Lapidilactobacillus gannanensis</name>
    <dbReference type="NCBI Taxonomy" id="2486002"/>
    <lineage>
        <taxon>Bacteria</taxon>
        <taxon>Bacillati</taxon>
        <taxon>Bacillota</taxon>
        <taxon>Bacilli</taxon>
        <taxon>Lactobacillales</taxon>
        <taxon>Lactobacillaceae</taxon>
        <taxon>Lapidilactobacillus</taxon>
    </lineage>
</organism>
<evidence type="ECO:0000256" key="1">
    <source>
        <dbReference type="SAM" id="Phobius"/>
    </source>
</evidence>